<comment type="caution">
    <text evidence="2">The sequence shown here is derived from an EMBL/GenBank/DDBJ whole genome shotgun (WGS) entry which is preliminary data.</text>
</comment>
<feature type="compositionally biased region" description="Low complexity" evidence="1">
    <location>
        <begin position="1"/>
        <end position="17"/>
    </location>
</feature>
<dbReference type="PANTHER" id="PTHR34706:SF2">
    <property type="entry name" value="RFEF"/>
    <property type="match status" value="1"/>
</dbReference>
<evidence type="ECO:0000313" key="3">
    <source>
        <dbReference type="Proteomes" id="UP001648503"/>
    </source>
</evidence>
<protein>
    <recommendedName>
        <fullName evidence="4">VWFA domain-containing protein</fullName>
    </recommendedName>
</protein>
<evidence type="ECO:0000256" key="1">
    <source>
        <dbReference type="SAM" id="MobiDB-lite"/>
    </source>
</evidence>
<keyword evidence="3" id="KW-1185">Reference proteome</keyword>
<gene>
    <name evidence="2" type="ORF">BASA50_007539</name>
</gene>
<accession>A0ABQ8F723</accession>
<reference evidence="2 3" key="1">
    <citation type="submission" date="2021-02" db="EMBL/GenBank/DDBJ databases">
        <title>Variation within the Batrachochytrium salamandrivorans European outbreak.</title>
        <authorList>
            <person name="Kelly M."/>
            <person name="Pasmans F."/>
            <person name="Shea T.P."/>
            <person name="Munoz J.F."/>
            <person name="Carranza S."/>
            <person name="Cuomo C.A."/>
            <person name="Martel A."/>
        </authorList>
    </citation>
    <scope>NUCLEOTIDE SEQUENCE [LARGE SCALE GENOMIC DNA]</scope>
    <source>
        <strain evidence="2 3">AMFP18/2</strain>
    </source>
</reference>
<dbReference type="Gene3D" id="3.40.50.410">
    <property type="entry name" value="von Willebrand factor, type A domain"/>
    <property type="match status" value="1"/>
</dbReference>
<evidence type="ECO:0008006" key="4">
    <source>
        <dbReference type="Google" id="ProtNLM"/>
    </source>
</evidence>
<dbReference type="EMBL" id="JAFCIX010000357">
    <property type="protein sequence ID" value="KAH6593331.1"/>
    <property type="molecule type" value="Genomic_DNA"/>
</dbReference>
<dbReference type="InterPro" id="IPR036465">
    <property type="entry name" value="vWFA_dom_sf"/>
</dbReference>
<sequence length="308" mass="33892">MGASFAASTVPSSSSSMFPPPPGPPPAYPKANMSHITEKLQTIIYDNRLQPYYSNDRLQSVLARLSLIDYAQLARKWRINSDLVYDLCALALYDIVFYVDDSGSMAFEEKGERIDDLKFIVSQTAEMATLFDDDGVQVRFMNSDIYGEGIRTAVQVQELVQSVRFSGMTPLGTFFRSKVVDPLVVRPAQAGTLHKPVLAIVITDGEPTREPLDTLRTVIMDAKRLLGHTPMGTGSLAVQIGQVGTDVRAQEFLASLDNDPVVGGMIDCTSNYEMESAEIGAHGHELTPEMWLLKLCLGAIDRTYDDTD</sequence>
<evidence type="ECO:0000313" key="2">
    <source>
        <dbReference type="EMBL" id="KAH6593331.1"/>
    </source>
</evidence>
<organism evidence="2 3">
    <name type="scientific">Batrachochytrium salamandrivorans</name>
    <dbReference type="NCBI Taxonomy" id="1357716"/>
    <lineage>
        <taxon>Eukaryota</taxon>
        <taxon>Fungi</taxon>
        <taxon>Fungi incertae sedis</taxon>
        <taxon>Chytridiomycota</taxon>
        <taxon>Chytridiomycota incertae sedis</taxon>
        <taxon>Chytridiomycetes</taxon>
        <taxon>Rhizophydiales</taxon>
        <taxon>Rhizophydiales incertae sedis</taxon>
        <taxon>Batrachochytrium</taxon>
    </lineage>
</organism>
<proteinExistence type="predicted"/>
<dbReference type="PANTHER" id="PTHR34706">
    <property type="entry name" value="SLR1338 PROTEIN"/>
    <property type="match status" value="1"/>
</dbReference>
<dbReference type="Proteomes" id="UP001648503">
    <property type="component" value="Unassembled WGS sequence"/>
</dbReference>
<name>A0ABQ8F723_9FUNG</name>
<feature type="region of interest" description="Disordered" evidence="1">
    <location>
        <begin position="1"/>
        <end position="31"/>
    </location>
</feature>
<feature type="compositionally biased region" description="Pro residues" evidence="1">
    <location>
        <begin position="18"/>
        <end position="28"/>
    </location>
</feature>
<dbReference type="SUPFAM" id="SSF53300">
    <property type="entry name" value="vWA-like"/>
    <property type="match status" value="1"/>
</dbReference>